<accession>A0A8H7E2Z5</accession>
<comment type="caution">
    <text evidence="2">The sequence shown here is derived from an EMBL/GenBank/DDBJ whole genome shotgun (WGS) entry which is preliminary data.</text>
</comment>
<evidence type="ECO:0008006" key="4">
    <source>
        <dbReference type="Google" id="ProtNLM"/>
    </source>
</evidence>
<keyword evidence="3" id="KW-1185">Reference proteome</keyword>
<gene>
    <name evidence="2" type="ORF">GJ744_012125</name>
</gene>
<dbReference type="Proteomes" id="UP000606974">
    <property type="component" value="Unassembled WGS sequence"/>
</dbReference>
<feature type="compositionally biased region" description="Basic and acidic residues" evidence="1">
    <location>
        <begin position="219"/>
        <end position="231"/>
    </location>
</feature>
<evidence type="ECO:0000313" key="2">
    <source>
        <dbReference type="EMBL" id="KAF7506233.1"/>
    </source>
</evidence>
<feature type="region of interest" description="Disordered" evidence="1">
    <location>
        <begin position="178"/>
        <end position="255"/>
    </location>
</feature>
<dbReference type="AlphaFoldDB" id="A0A8H7E2Z5"/>
<feature type="compositionally biased region" description="Polar residues" evidence="1">
    <location>
        <begin position="183"/>
        <end position="193"/>
    </location>
</feature>
<organism evidence="2 3">
    <name type="scientific">Endocarpon pusillum</name>
    <dbReference type="NCBI Taxonomy" id="364733"/>
    <lineage>
        <taxon>Eukaryota</taxon>
        <taxon>Fungi</taxon>
        <taxon>Dikarya</taxon>
        <taxon>Ascomycota</taxon>
        <taxon>Pezizomycotina</taxon>
        <taxon>Eurotiomycetes</taxon>
        <taxon>Chaetothyriomycetidae</taxon>
        <taxon>Verrucariales</taxon>
        <taxon>Verrucariaceae</taxon>
        <taxon>Endocarpon</taxon>
    </lineage>
</organism>
<evidence type="ECO:0000256" key="1">
    <source>
        <dbReference type="SAM" id="MobiDB-lite"/>
    </source>
</evidence>
<dbReference type="Pfam" id="PF13430">
    <property type="entry name" value="DUF4112"/>
    <property type="match status" value="1"/>
</dbReference>
<sequence length="255" mass="28166">MASFVGKMAAKKLLGGKDSKNKQEAQDPYHVKVKSKKMGVTYTKKEWKPLHPALNPDEKAILEKVRGRAYNLDMCLFNVPLIGRFGYSSVIGLIPAVGDALDSLLAYMLIRKCCSVEPGLPHKIKRAMLMNLVFDFIIGLVPLLGDIADAIYKCNTKNYLLLEKELTRRAAQRQKDAGISNLAAGSNSGQQYKGSEERYGTNTPSAPPPRYTSTKKPKRPEPAYDPRETEGRGGYFGGRREVDLEADGGFQKPGL</sequence>
<dbReference type="EMBL" id="JAACFV010000091">
    <property type="protein sequence ID" value="KAF7506233.1"/>
    <property type="molecule type" value="Genomic_DNA"/>
</dbReference>
<dbReference type="OrthoDB" id="2103474at2759"/>
<evidence type="ECO:0000313" key="3">
    <source>
        <dbReference type="Proteomes" id="UP000606974"/>
    </source>
</evidence>
<dbReference type="PANTHER" id="PTHR35519">
    <property type="entry name" value="MEMBRANE PROTEINS"/>
    <property type="match status" value="1"/>
</dbReference>
<name>A0A8H7E2Z5_9EURO</name>
<protein>
    <recommendedName>
        <fullName evidence="4">PH domain protein</fullName>
    </recommendedName>
</protein>
<proteinExistence type="predicted"/>
<dbReference type="PANTHER" id="PTHR35519:SF2">
    <property type="entry name" value="PH DOMAIN PROTEIN"/>
    <property type="match status" value="1"/>
</dbReference>
<dbReference type="InterPro" id="IPR025187">
    <property type="entry name" value="DUF4112"/>
</dbReference>
<reference evidence="2" key="1">
    <citation type="submission" date="2020-02" db="EMBL/GenBank/DDBJ databases">
        <authorList>
            <person name="Palmer J.M."/>
        </authorList>
    </citation>
    <scope>NUCLEOTIDE SEQUENCE</scope>
    <source>
        <strain evidence="2">EPUS1.4</strain>
        <tissue evidence="2">Thallus</tissue>
    </source>
</reference>